<dbReference type="Proteomes" id="UP000095767">
    <property type="component" value="Unassembled WGS sequence"/>
</dbReference>
<dbReference type="Gene3D" id="2.10.25.10">
    <property type="entry name" value="Laminin"/>
    <property type="match status" value="1"/>
</dbReference>
<sequence length="263" mass="28285">MTLGGLSSIRSSTTNSSSSGAESRPRCTRSGTLKTTRSSQGAPRSAHGTVGGGGCHKCHGNGCCMAAITSFYPSYIVRTRGLDLDVQDVDPSIQNLVIIGETDWTQQAWCRMIGGKHGVAPKAGAQQQALPPDLSMVPVVVEWAMNSTPAASTDNTTARCHKDGASSVCKSNYSSCQEVHSPFHRGYACRCLPGYYGNPYLTDGCQDIDECADPEHHRCYGECTNMPGTFECRFGTVIISAGLKFRTGIDIDYQCRLQTTNRH</sequence>
<keyword evidence="1" id="KW-1015">Disulfide bond</keyword>
<evidence type="ECO:0000313" key="4">
    <source>
        <dbReference type="Proteomes" id="UP000095767"/>
    </source>
</evidence>
<feature type="compositionally biased region" description="Low complexity" evidence="2">
    <location>
        <begin position="7"/>
        <end position="22"/>
    </location>
</feature>
<evidence type="ECO:0008006" key="5">
    <source>
        <dbReference type="Google" id="ProtNLM"/>
    </source>
</evidence>
<dbReference type="OrthoDB" id="696530at2759"/>
<keyword evidence="4" id="KW-1185">Reference proteome</keyword>
<proteinExistence type="predicted"/>
<feature type="region of interest" description="Disordered" evidence="2">
    <location>
        <begin position="1"/>
        <end position="51"/>
    </location>
</feature>
<reference evidence="3 4" key="1">
    <citation type="submission" date="2016-09" db="EMBL/GenBank/DDBJ databases">
        <title>The draft genome of Dichanthelium oligosanthes: A C3 panicoid grass species.</title>
        <authorList>
            <person name="Studer A.J."/>
            <person name="Schnable J.C."/>
            <person name="Brutnell T.P."/>
        </authorList>
    </citation>
    <scope>NUCLEOTIDE SEQUENCE [LARGE SCALE GENOMIC DNA]</scope>
    <source>
        <strain evidence="4">cv. Kellogg 1175</strain>
        <tissue evidence="3">Leaf</tissue>
    </source>
</reference>
<protein>
    <recommendedName>
        <fullName evidence="5">EGF-like calcium-binding domain-containing protein</fullName>
    </recommendedName>
</protein>
<dbReference type="EMBL" id="LWDX02066392">
    <property type="protein sequence ID" value="OEL15546.1"/>
    <property type="molecule type" value="Genomic_DNA"/>
</dbReference>
<dbReference type="PANTHER" id="PTHR33491">
    <property type="entry name" value="OSJNBA0016N04.9 PROTEIN"/>
    <property type="match status" value="1"/>
</dbReference>
<evidence type="ECO:0000256" key="1">
    <source>
        <dbReference type="ARBA" id="ARBA00023157"/>
    </source>
</evidence>
<accession>A0A1E5URN4</accession>
<dbReference type="GO" id="GO:0005509">
    <property type="term" value="F:calcium ion binding"/>
    <property type="evidence" value="ECO:0007669"/>
    <property type="project" value="InterPro"/>
</dbReference>
<evidence type="ECO:0000256" key="2">
    <source>
        <dbReference type="SAM" id="MobiDB-lite"/>
    </source>
</evidence>
<dbReference type="STRING" id="888268.A0A1E5URN4"/>
<organism evidence="3 4">
    <name type="scientific">Dichanthelium oligosanthes</name>
    <dbReference type="NCBI Taxonomy" id="888268"/>
    <lineage>
        <taxon>Eukaryota</taxon>
        <taxon>Viridiplantae</taxon>
        <taxon>Streptophyta</taxon>
        <taxon>Embryophyta</taxon>
        <taxon>Tracheophyta</taxon>
        <taxon>Spermatophyta</taxon>
        <taxon>Magnoliopsida</taxon>
        <taxon>Liliopsida</taxon>
        <taxon>Poales</taxon>
        <taxon>Poaceae</taxon>
        <taxon>PACMAD clade</taxon>
        <taxon>Panicoideae</taxon>
        <taxon>Panicodae</taxon>
        <taxon>Paniceae</taxon>
        <taxon>Dichantheliinae</taxon>
        <taxon>Dichanthelium</taxon>
    </lineage>
</organism>
<gene>
    <name evidence="3" type="ORF">BAE44_0023434</name>
</gene>
<comment type="caution">
    <text evidence="3">The sequence shown here is derived from an EMBL/GenBank/DDBJ whole genome shotgun (WGS) entry which is preliminary data.</text>
</comment>
<evidence type="ECO:0000313" key="3">
    <source>
        <dbReference type="EMBL" id="OEL15546.1"/>
    </source>
</evidence>
<feature type="compositionally biased region" description="Polar residues" evidence="2">
    <location>
        <begin position="29"/>
        <end position="42"/>
    </location>
</feature>
<dbReference type="PROSITE" id="PS01187">
    <property type="entry name" value="EGF_CA"/>
    <property type="match status" value="1"/>
</dbReference>
<dbReference type="InterPro" id="IPR018097">
    <property type="entry name" value="EGF_Ca-bd_CS"/>
</dbReference>
<dbReference type="AlphaFoldDB" id="A0A1E5URN4"/>
<name>A0A1E5URN4_9POAL</name>